<evidence type="ECO:0000259" key="2">
    <source>
        <dbReference type="PROSITE" id="PS50181"/>
    </source>
</evidence>
<dbReference type="GO" id="GO:0019005">
    <property type="term" value="C:SCF ubiquitin ligase complex"/>
    <property type="evidence" value="ECO:0007669"/>
    <property type="project" value="TreeGrafter"/>
</dbReference>
<keyword evidence="1" id="KW-0853">WD repeat</keyword>
<dbReference type="SMART" id="SM00320">
    <property type="entry name" value="WD40"/>
    <property type="match status" value="4"/>
</dbReference>
<dbReference type="EnsemblMetazoa" id="PHUM171510-RA">
    <property type="protein sequence ID" value="PHUM171510-PA"/>
    <property type="gene ID" value="PHUM171510"/>
</dbReference>
<dbReference type="KEGG" id="phu:Phum_PHUM171510"/>
<dbReference type="CDD" id="cd09917">
    <property type="entry name" value="F-box_SF"/>
    <property type="match status" value="1"/>
</dbReference>
<dbReference type="PANTHER" id="PTHR14381">
    <property type="entry name" value="DACTYLIN"/>
    <property type="match status" value="1"/>
</dbReference>
<dbReference type="InterPro" id="IPR036322">
    <property type="entry name" value="WD40_repeat_dom_sf"/>
</dbReference>
<dbReference type="InParanoid" id="E0VG18"/>
<evidence type="ECO:0000313" key="5">
    <source>
        <dbReference type="Proteomes" id="UP000009046"/>
    </source>
</evidence>
<dbReference type="GeneID" id="8236717"/>
<sequence>MEYTDWYEEPNYIVNFKDLPIHVLFIIFENLDMRSLLVLCCVCKNLYNIISDEYLSLKSASLLITSQHSAKARNKSLRLFSGVDKYRLNFHWKNKYYNENIFLKSRERYRPWLTLDSNNLYISRGSEILSFKRFKKGIGKKPSIVFKGHCEDVVRFSVKDGIMISGGNDGKICCWKPKTGKLLFSVKNPIGWNENLYIDFSHRTLVSAFSVFGLLKFWSIKEKEFIFEKQIQMNDRLRTVSLSEDGTICAVGSSGYKACPLNIFDLNKEMFSISIFEKFKTGAGIFDIIWESPNVLLTCGYDTYIRLWDVRMGHCVRSWTDPFDNAIYSLATDYNWTIMSGSGVHSRVTLWDKRLSSHVLIYHMTNQTCLGSPVYKFDFDPRYMFVALDSSLNILDFATKSSTPHFL</sequence>
<reference evidence="3" key="1">
    <citation type="submission" date="2007-04" db="EMBL/GenBank/DDBJ databases">
        <title>Annotation of Pediculus humanus corporis strain USDA.</title>
        <authorList>
            <person name="Kirkness E."/>
            <person name="Hannick L."/>
            <person name="Hass B."/>
            <person name="Bruggner R."/>
            <person name="Lawson D."/>
            <person name="Bidwell S."/>
            <person name="Joardar V."/>
            <person name="Caler E."/>
            <person name="Walenz B."/>
            <person name="Inman J."/>
            <person name="Schobel S."/>
            <person name="Galinsky K."/>
            <person name="Amedeo P."/>
            <person name="Strausberg R."/>
        </authorList>
    </citation>
    <scope>NUCLEOTIDE SEQUENCE</scope>
    <source>
        <strain evidence="3">USDA</strain>
    </source>
</reference>
<dbReference type="EMBL" id="AAZO01001994">
    <property type="status" value="NOT_ANNOTATED_CDS"/>
    <property type="molecule type" value="Genomic_DNA"/>
</dbReference>
<dbReference type="OrthoDB" id="435188at2759"/>
<dbReference type="CTD" id="8236717"/>
<dbReference type="EMBL" id="DS235131">
    <property type="protein sequence ID" value="EEB12324.1"/>
    <property type="molecule type" value="Genomic_DNA"/>
</dbReference>
<feature type="domain" description="F-box" evidence="2">
    <location>
        <begin position="13"/>
        <end position="60"/>
    </location>
</feature>
<dbReference type="InterPro" id="IPR036047">
    <property type="entry name" value="F-box-like_dom_sf"/>
</dbReference>
<evidence type="ECO:0000313" key="4">
    <source>
        <dbReference type="EnsemblMetazoa" id="PHUM171510-PA"/>
    </source>
</evidence>
<dbReference type="Proteomes" id="UP000009046">
    <property type="component" value="Unassembled WGS sequence"/>
</dbReference>
<dbReference type="STRING" id="121224.E0VG18"/>
<evidence type="ECO:0000313" key="3">
    <source>
        <dbReference type="EMBL" id="EEB12324.1"/>
    </source>
</evidence>
<dbReference type="PANTHER" id="PTHR14381:SF1">
    <property type="entry name" value="F-BOX_WD REPEAT-CONTAINING PROTEIN 4"/>
    <property type="match status" value="1"/>
</dbReference>
<reference evidence="3" key="2">
    <citation type="submission" date="2007-04" db="EMBL/GenBank/DDBJ databases">
        <title>The genome of the human body louse.</title>
        <authorList>
            <consortium name="The Human Body Louse Genome Consortium"/>
            <person name="Kirkness E."/>
            <person name="Walenz B."/>
            <person name="Hass B."/>
            <person name="Bruggner R."/>
            <person name="Strausberg R."/>
        </authorList>
    </citation>
    <scope>NUCLEOTIDE SEQUENCE</scope>
    <source>
        <strain evidence="3">USDA</strain>
    </source>
</reference>
<keyword evidence="5" id="KW-1185">Reference proteome</keyword>
<accession>E0VG18</accession>
<dbReference type="VEuPathDB" id="VectorBase:PHUM171510"/>
<feature type="repeat" description="WD" evidence="1">
    <location>
        <begin position="294"/>
        <end position="318"/>
    </location>
</feature>
<dbReference type="Gene3D" id="1.20.1280.50">
    <property type="match status" value="1"/>
</dbReference>
<dbReference type="RefSeq" id="XP_002425062.1">
    <property type="nucleotide sequence ID" value="XM_002425017.1"/>
</dbReference>
<reference evidence="4" key="3">
    <citation type="submission" date="2021-02" db="UniProtKB">
        <authorList>
            <consortium name="EnsemblMetazoa"/>
        </authorList>
    </citation>
    <scope>IDENTIFICATION</scope>
    <source>
        <strain evidence="4">USDA</strain>
    </source>
</reference>
<protein>
    <submittedName>
        <fullName evidence="3 4">F-box/WD-repeat protein, putative</fullName>
    </submittedName>
</protein>
<dbReference type="SUPFAM" id="SSF50978">
    <property type="entry name" value="WD40 repeat-like"/>
    <property type="match status" value="1"/>
</dbReference>
<dbReference type="eggNOG" id="ENOG502QV15">
    <property type="taxonomic scope" value="Eukaryota"/>
</dbReference>
<dbReference type="InterPro" id="IPR001810">
    <property type="entry name" value="F-box_dom"/>
</dbReference>
<name>E0VG18_PEDHC</name>
<dbReference type="Gene3D" id="2.130.10.10">
    <property type="entry name" value="YVTN repeat-like/Quinoprotein amine dehydrogenase"/>
    <property type="match status" value="1"/>
</dbReference>
<dbReference type="InterPro" id="IPR015943">
    <property type="entry name" value="WD40/YVTN_repeat-like_dom_sf"/>
</dbReference>
<dbReference type="InterPro" id="IPR001680">
    <property type="entry name" value="WD40_rpt"/>
</dbReference>
<evidence type="ECO:0000256" key="1">
    <source>
        <dbReference type="PROSITE-ProRule" id="PRU00221"/>
    </source>
</evidence>
<dbReference type="PROSITE" id="PS50082">
    <property type="entry name" value="WD_REPEATS_2"/>
    <property type="match status" value="1"/>
</dbReference>
<dbReference type="InterPro" id="IPR052301">
    <property type="entry name" value="SCF_F-box/WD-repeat"/>
</dbReference>
<dbReference type="GO" id="GO:0031146">
    <property type="term" value="P:SCF-dependent proteasomal ubiquitin-dependent protein catabolic process"/>
    <property type="evidence" value="ECO:0007669"/>
    <property type="project" value="TreeGrafter"/>
</dbReference>
<dbReference type="Pfam" id="PF00400">
    <property type="entry name" value="WD40"/>
    <property type="match status" value="2"/>
</dbReference>
<dbReference type="PROSITE" id="PS50181">
    <property type="entry name" value="FBOX"/>
    <property type="match status" value="1"/>
</dbReference>
<organism>
    <name type="scientific">Pediculus humanus subsp. corporis</name>
    <name type="common">Body louse</name>
    <dbReference type="NCBI Taxonomy" id="121224"/>
    <lineage>
        <taxon>Eukaryota</taxon>
        <taxon>Metazoa</taxon>
        <taxon>Ecdysozoa</taxon>
        <taxon>Arthropoda</taxon>
        <taxon>Hexapoda</taxon>
        <taxon>Insecta</taxon>
        <taxon>Pterygota</taxon>
        <taxon>Neoptera</taxon>
        <taxon>Paraneoptera</taxon>
        <taxon>Psocodea</taxon>
        <taxon>Troctomorpha</taxon>
        <taxon>Phthiraptera</taxon>
        <taxon>Anoplura</taxon>
        <taxon>Pediculidae</taxon>
        <taxon>Pediculus</taxon>
    </lineage>
</organism>
<dbReference type="HOGENOM" id="CLU_034660_0_0_1"/>
<gene>
    <name evidence="4" type="primary">8236717</name>
    <name evidence="3" type="ORF">Phum_PHUM171510</name>
</gene>
<dbReference type="FunCoup" id="E0VG18">
    <property type="interactions" value="87"/>
</dbReference>
<dbReference type="OMA" id="LTHFDMV"/>
<proteinExistence type="predicted"/>
<dbReference type="SUPFAM" id="SSF81383">
    <property type="entry name" value="F-box domain"/>
    <property type="match status" value="1"/>
</dbReference>
<dbReference type="SMART" id="SM00256">
    <property type="entry name" value="FBOX"/>
    <property type="match status" value="1"/>
</dbReference>
<dbReference type="Pfam" id="PF00646">
    <property type="entry name" value="F-box"/>
    <property type="match status" value="1"/>
</dbReference>
<dbReference type="AlphaFoldDB" id="E0VG18"/>